<reference evidence="1" key="1">
    <citation type="submission" date="2020-05" db="EMBL/GenBank/DDBJ databases">
        <title>Chitinophaga laudate sp. nov., isolated from a tropical peat swamp.</title>
        <authorList>
            <person name="Goh C.B.S."/>
            <person name="Lee M.S."/>
            <person name="Parimannan S."/>
            <person name="Pasbakhsh P."/>
            <person name="Yule C.M."/>
            <person name="Rajandas H."/>
            <person name="Loke S."/>
            <person name="Croft L."/>
            <person name="Tan J.B.L."/>
        </authorList>
    </citation>
    <scope>NUCLEOTIDE SEQUENCE</scope>
    <source>
        <strain evidence="1">Mgbs1</strain>
    </source>
</reference>
<dbReference type="InterPro" id="IPR018682">
    <property type="entry name" value="DUF2167_membr"/>
</dbReference>
<protein>
    <submittedName>
        <fullName evidence="1">DUF2167 domain-containing protein</fullName>
    </submittedName>
</protein>
<evidence type="ECO:0000313" key="1">
    <source>
        <dbReference type="EMBL" id="NSL91110.1"/>
    </source>
</evidence>
<gene>
    <name evidence="1" type="ORF">ECE50_030080</name>
</gene>
<dbReference type="OrthoDB" id="196355at2"/>
<dbReference type="AlphaFoldDB" id="A0A3S1BNX6"/>
<dbReference type="Pfam" id="PF09935">
    <property type="entry name" value="DUF2167"/>
    <property type="match status" value="1"/>
</dbReference>
<accession>A0A3S1BNX6</accession>
<evidence type="ECO:0000313" key="2">
    <source>
        <dbReference type="Proteomes" id="UP000281028"/>
    </source>
</evidence>
<sequence>MRRFYYTLLYVCILFISAGASATVREDSLNKYDRLDTADLIQASFKYQYGEIPLSNGAVLSVPAGYRFLDAAQGRVLVETLWGNASNPDCLGVLLPVQSGREVSGIVISNDTTGYLSEQEALHINYTLLMHRMNQQLYQENIWRRLHGYSVATEMKWAFLPYYNRQDNTLHLARLLHFSDAPREVVNYEMRILSRKGALCFNAIAPPAQLNHIREVLPMLAKQVHFTAGNAYLDFNPRTDQLAWWTSEILMAGHFSIHNFINYVINTWLFIVVFFILVLFVYIMQFFHRRKDDHHHVFRIDESLN</sequence>
<dbReference type="Proteomes" id="UP000281028">
    <property type="component" value="Unassembled WGS sequence"/>
</dbReference>
<organism evidence="1 2">
    <name type="scientific">Chitinophaga solisilvae</name>
    <dbReference type="NCBI Taxonomy" id="1233460"/>
    <lineage>
        <taxon>Bacteria</taxon>
        <taxon>Pseudomonadati</taxon>
        <taxon>Bacteroidota</taxon>
        <taxon>Chitinophagia</taxon>
        <taxon>Chitinophagales</taxon>
        <taxon>Chitinophagaceae</taxon>
        <taxon>Chitinophaga</taxon>
    </lineage>
</organism>
<dbReference type="EMBL" id="RIAR02000001">
    <property type="protein sequence ID" value="NSL91110.1"/>
    <property type="molecule type" value="Genomic_DNA"/>
</dbReference>
<proteinExistence type="predicted"/>
<comment type="caution">
    <text evidence="1">The sequence shown here is derived from an EMBL/GenBank/DDBJ whole genome shotgun (WGS) entry which is preliminary data.</text>
</comment>
<name>A0A3S1BNX6_9BACT</name>
<keyword evidence="2" id="KW-1185">Reference proteome</keyword>